<dbReference type="Proteomes" id="UP000198935">
    <property type="component" value="Unassembled WGS sequence"/>
</dbReference>
<proteinExistence type="predicted"/>
<name>A0A1H3V2J7_9BACI</name>
<organism evidence="1 2">
    <name type="scientific">Evansella caseinilytica</name>
    <dbReference type="NCBI Taxonomy" id="1503961"/>
    <lineage>
        <taxon>Bacteria</taxon>
        <taxon>Bacillati</taxon>
        <taxon>Bacillota</taxon>
        <taxon>Bacilli</taxon>
        <taxon>Bacillales</taxon>
        <taxon>Bacillaceae</taxon>
        <taxon>Evansella</taxon>
    </lineage>
</organism>
<sequence>MCVHKENVTTAKRSGRGRLEQRCVHQTYVNSTKQRSKELSHAQHPIHFEHPLVVTLLMTTMPQECDILTLIKNLVCLPSGGMLNKF</sequence>
<evidence type="ECO:0000313" key="2">
    <source>
        <dbReference type="Proteomes" id="UP000198935"/>
    </source>
</evidence>
<accession>A0A1H3V2J7</accession>
<dbReference type="EMBL" id="FNPI01000033">
    <property type="protein sequence ID" value="SDZ68255.1"/>
    <property type="molecule type" value="Genomic_DNA"/>
</dbReference>
<reference evidence="2" key="1">
    <citation type="submission" date="2016-10" db="EMBL/GenBank/DDBJ databases">
        <authorList>
            <person name="Varghese N."/>
            <person name="Submissions S."/>
        </authorList>
    </citation>
    <scope>NUCLEOTIDE SEQUENCE [LARGE SCALE GENOMIC DNA]</scope>
    <source>
        <strain evidence="2">SP</strain>
    </source>
</reference>
<protein>
    <submittedName>
        <fullName evidence="1">Uncharacterized protein</fullName>
    </submittedName>
</protein>
<gene>
    <name evidence="1" type="ORF">SAMN05421736_13315</name>
</gene>
<dbReference type="STRING" id="1503961.SAMN05421736_13315"/>
<dbReference type="AlphaFoldDB" id="A0A1H3V2J7"/>
<evidence type="ECO:0000313" key="1">
    <source>
        <dbReference type="EMBL" id="SDZ68255.1"/>
    </source>
</evidence>
<keyword evidence="2" id="KW-1185">Reference proteome</keyword>